<feature type="compositionally biased region" description="Basic and acidic residues" evidence="1">
    <location>
        <begin position="647"/>
        <end position="657"/>
    </location>
</feature>
<dbReference type="Gene3D" id="1.20.1280.50">
    <property type="match status" value="1"/>
</dbReference>
<evidence type="ECO:0000259" key="2">
    <source>
        <dbReference type="PROSITE" id="PS50181"/>
    </source>
</evidence>
<sequence>MRDITELPHDLFLIIISYLPPPTCVRCRSVSRRWYAAFTDEAISLLLLRWNFPRCRELRLAAAAALLLSDPPNSAEAVPNNLEAELRHVAQVPPVWAGTFADVAQRYGNLNRAKYRAIEKLDMAANDPERGSAFSFWGVAPWNRFLRLNERTSSFHYPDPQWWYSQEDGVLVYPAAVRVQCGAPSDGGDGHFYHVVDPSSGQQTPVPFDVRSKHIRRVRLAKGVLLFEWAESQPYHQLNDREVVHRHFVTLFDVLRTSATWTVKFRSEFKLHFLGLPLNRSDRFFSAHTSTHYAVYFWQPNRSLYQDDPIEQLAIWDISNPSPYRPSEDPTGDRRPGIGRAPSASTPTGLWNGASKVYRSTDSNSDLETPRKASLATATAGPQVIRRMAWRELDFYGLRQRATPRLRSLALDDRNLYVVEEEHRWADGQHSSLSPPRVHLVRCTGIPVVPIQYPEMLVSTSHLTSGASQSADITSNSTISSIIDGPVMGPVWQDECGSDGDVNMNFCRRVAGANGIEGVSDATGAWPPPPLGALNIASQEQLVASLRPRPSATATGWPWVLAQNSSPNPAVTTVASRWPGWAPCWRHEEFPYLTVTEMADFAAGVRITARHCFMLETLSVHVRPALSVKGFGQPRHGNAQTSKTRRRESDSGMGELERQQELEFADNMWPQLLNKGYISGDERWLIGEDDKERITIVRF</sequence>
<reference evidence="3" key="1">
    <citation type="journal article" date="2023" name="Mol. Phylogenet. Evol.">
        <title>Genome-scale phylogeny and comparative genomics of the fungal order Sordariales.</title>
        <authorList>
            <person name="Hensen N."/>
            <person name="Bonometti L."/>
            <person name="Westerberg I."/>
            <person name="Brannstrom I.O."/>
            <person name="Guillou S."/>
            <person name="Cros-Aarteil S."/>
            <person name="Calhoun S."/>
            <person name="Haridas S."/>
            <person name="Kuo A."/>
            <person name="Mondo S."/>
            <person name="Pangilinan J."/>
            <person name="Riley R."/>
            <person name="LaButti K."/>
            <person name="Andreopoulos B."/>
            <person name="Lipzen A."/>
            <person name="Chen C."/>
            <person name="Yan M."/>
            <person name="Daum C."/>
            <person name="Ng V."/>
            <person name="Clum A."/>
            <person name="Steindorff A."/>
            <person name="Ohm R.A."/>
            <person name="Martin F."/>
            <person name="Silar P."/>
            <person name="Natvig D.O."/>
            <person name="Lalanne C."/>
            <person name="Gautier V."/>
            <person name="Ament-Velasquez S.L."/>
            <person name="Kruys A."/>
            <person name="Hutchinson M.I."/>
            <person name="Powell A.J."/>
            <person name="Barry K."/>
            <person name="Miller A.N."/>
            <person name="Grigoriev I.V."/>
            <person name="Debuchy R."/>
            <person name="Gladieux P."/>
            <person name="Hiltunen Thoren M."/>
            <person name="Johannesson H."/>
        </authorList>
    </citation>
    <scope>NUCLEOTIDE SEQUENCE</scope>
    <source>
        <strain evidence="3">PSN324</strain>
    </source>
</reference>
<reference evidence="3" key="2">
    <citation type="submission" date="2023-06" db="EMBL/GenBank/DDBJ databases">
        <authorList>
            <consortium name="Lawrence Berkeley National Laboratory"/>
            <person name="Mondo S.J."/>
            <person name="Hensen N."/>
            <person name="Bonometti L."/>
            <person name="Westerberg I."/>
            <person name="Brannstrom I.O."/>
            <person name="Guillou S."/>
            <person name="Cros-Aarteil S."/>
            <person name="Calhoun S."/>
            <person name="Haridas S."/>
            <person name="Kuo A."/>
            <person name="Pangilinan J."/>
            <person name="Riley R."/>
            <person name="Labutti K."/>
            <person name="Andreopoulos B."/>
            <person name="Lipzen A."/>
            <person name="Chen C."/>
            <person name="Yanf M."/>
            <person name="Daum C."/>
            <person name="Ng V."/>
            <person name="Clum A."/>
            <person name="Steindorff A."/>
            <person name="Ohm R."/>
            <person name="Martin F."/>
            <person name="Silar P."/>
            <person name="Natvig D."/>
            <person name="Lalanne C."/>
            <person name="Gautier V."/>
            <person name="Ament-Velasquez S.L."/>
            <person name="Kruys A."/>
            <person name="Hutchinson M.I."/>
            <person name="Powell A.J."/>
            <person name="Barry K."/>
            <person name="Miller A.N."/>
            <person name="Grigoriev I.V."/>
            <person name="Debuchy R."/>
            <person name="Gladieux P."/>
            <person name="Thoren M.H."/>
            <person name="Johannesson H."/>
        </authorList>
    </citation>
    <scope>NUCLEOTIDE SEQUENCE</scope>
    <source>
        <strain evidence="3">PSN324</strain>
    </source>
</reference>
<dbReference type="AlphaFoldDB" id="A0AAV9I0M5"/>
<keyword evidence="4" id="KW-1185">Reference proteome</keyword>
<evidence type="ECO:0000256" key="1">
    <source>
        <dbReference type="SAM" id="MobiDB-lite"/>
    </source>
</evidence>
<gene>
    <name evidence="3" type="ORF">QBC42DRAFT_168817</name>
</gene>
<proteinExistence type="predicted"/>
<dbReference type="PROSITE" id="PS50181">
    <property type="entry name" value="FBOX"/>
    <property type="match status" value="1"/>
</dbReference>
<dbReference type="InterPro" id="IPR036047">
    <property type="entry name" value="F-box-like_dom_sf"/>
</dbReference>
<comment type="caution">
    <text evidence="3">The sequence shown here is derived from an EMBL/GenBank/DDBJ whole genome shotgun (WGS) entry which is preliminary data.</text>
</comment>
<protein>
    <recommendedName>
        <fullName evidence="2">F-box domain-containing protein</fullName>
    </recommendedName>
</protein>
<dbReference type="EMBL" id="MU864939">
    <property type="protein sequence ID" value="KAK4465504.1"/>
    <property type="molecule type" value="Genomic_DNA"/>
</dbReference>
<accession>A0AAV9I0M5</accession>
<name>A0AAV9I0M5_9PEZI</name>
<evidence type="ECO:0000313" key="4">
    <source>
        <dbReference type="Proteomes" id="UP001321749"/>
    </source>
</evidence>
<dbReference type="Proteomes" id="UP001321749">
    <property type="component" value="Unassembled WGS sequence"/>
</dbReference>
<dbReference type="SMART" id="SM00256">
    <property type="entry name" value="FBOX"/>
    <property type="match status" value="1"/>
</dbReference>
<dbReference type="SUPFAM" id="SSF81383">
    <property type="entry name" value="F-box domain"/>
    <property type="match status" value="1"/>
</dbReference>
<dbReference type="Pfam" id="PF12937">
    <property type="entry name" value="F-box-like"/>
    <property type="match status" value="1"/>
</dbReference>
<feature type="region of interest" description="Disordered" evidence="1">
    <location>
        <begin position="629"/>
        <end position="657"/>
    </location>
</feature>
<feature type="domain" description="F-box" evidence="2">
    <location>
        <begin position="1"/>
        <end position="47"/>
    </location>
</feature>
<feature type="region of interest" description="Disordered" evidence="1">
    <location>
        <begin position="321"/>
        <end position="355"/>
    </location>
</feature>
<evidence type="ECO:0000313" key="3">
    <source>
        <dbReference type="EMBL" id="KAK4465504.1"/>
    </source>
</evidence>
<feature type="compositionally biased region" description="Basic and acidic residues" evidence="1">
    <location>
        <begin position="326"/>
        <end position="336"/>
    </location>
</feature>
<dbReference type="CDD" id="cd09917">
    <property type="entry name" value="F-box_SF"/>
    <property type="match status" value="1"/>
</dbReference>
<dbReference type="InterPro" id="IPR001810">
    <property type="entry name" value="F-box_dom"/>
</dbReference>
<organism evidence="3 4">
    <name type="scientific">Cladorrhinum samala</name>
    <dbReference type="NCBI Taxonomy" id="585594"/>
    <lineage>
        <taxon>Eukaryota</taxon>
        <taxon>Fungi</taxon>
        <taxon>Dikarya</taxon>
        <taxon>Ascomycota</taxon>
        <taxon>Pezizomycotina</taxon>
        <taxon>Sordariomycetes</taxon>
        <taxon>Sordariomycetidae</taxon>
        <taxon>Sordariales</taxon>
        <taxon>Podosporaceae</taxon>
        <taxon>Cladorrhinum</taxon>
    </lineage>
</organism>